<evidence type="ECO:0000259" key="5">
    <source>
        <dbReference type="Pfam" id="PF08241"/>
    </source>
</evidence>
<dbReference type="Pfam" id="PF08241">
    <property type="entry name" value="Methyltransf_11"/>
    <property type="match status" value="1"/>
</dbReference>
<feature type="region of interest" description="Disordered" evidence="4">
    <location>
        <begin position="1"/>
        <end position="30"/>
    </location>
</feature>
<dbReference type="Proteomes" id="UP000663829">
    <property type="component" value="Unassembled WGS sequence"/>
</dbReference>
<dbReference type="Gene3D" id="3.40.50.150">
    <property type="entry name" value="Vaccinia Virus protein VP39"/>
    <property type="match status" value="1"/>
</dbReference>
<keyword evidence="3" id="KW-0808">Transferase</keyword>
<dbReference type="Proteomes" id="UP000681722">
    <property type="component" value="Unassembled WGS sequence"/>
</dbReference>
<dbReference type="InterPro" id="IPR051052">
    <property type="entry name" value="Diverse_substrate_MTase"/>
</dbReference>
<sequence length="509" mass="59472">MDKSRCASKKDDDDDDDVVDDINWSDDETDDTKKISFPELEKAILTVLEKFEAVFPKLNWSSPKDARWMICDNRLRCTNLADIFSLLKSSDFITHDLHEPFKFCRVNDENVSDDKEIQYVLVLKKWYALQPSKEFRCFVKNNQIIAISQRDSDNFYDYILQTSNVIADNLKTFFEKNIKGKFLSINFVVDIYRQDDVNEPEFRFVGSQHGVKPNSFTQYSMPKDIADITRERDIDKLIDVIAMAKRFFENASHVVQYAAYRPTYSQALIEKIMNYLSLKYKGDYDIAIDIGCGSGQSTKLLSPYFQQVYGYDVSKNQIKQANEKNTNSNVKYRSENIISHDNNSLCLVTVAQAAHWFNLQQFYSEAHRTLKLMGVLAVYGYGFVELHGPQNKRLNEIVTNFYRKVRPFFPDDRIHIDNKYSSIILPYVERERDESVKINCTWDIQRLLGYICTWSGYQNYVKLHPNNDIINDLRSELFSTLNTTNESEKIELSFDTFILMGRKTSNDLY</sequence>
<feature type="compositionally biased region" description="Basic and acidic residues" evidence="4">
    <location>
        <begin position="1"/>
        <end position="11"/>
    </location>
</feature>
<evidence type="ECO:0000256" key="3">
    <source>
        <dbReference type="ARBA" id="ARBA00022679"/>
    </source>
</evidence>
<proteinExistence type="inferred from homology"/>
<comment type="similarity">
    <text evidence="1">Belongs to the methyltransferase superfamily.</text>
</comment>
<dbReference type="CDD" id="cd02440">
    <property type="entry name" value="AdoMet_MTases"/>
    <property type="match status" value="1"/>
</dbReference>
<dbReference type="PANTHER" id="PTHR44942:SF4">
    <property type="entry name" value="METHYLTRANSFERASE TYPE 11 DOMAIN-CONTAINING PROTEIN"/>
    <property type="match status" value="1"/>
</dbReference>
<protein>
    <recommendedName>
        <fullName evidence="5">Methyltransferase type 11 domain-containing protein</fullName>
    </recommendedName>
</protein>
<dbReference type="GO" id="GO:0032259">
    <property type="term" value="P:methylation"/>
    <property type="evidence" value="ECO:0007669"/>
    <property type="project" value="UniProtKB-KW"/>
</dbReference>
<feature type="domain" description="Methyltransferase type 11" evidence="5">
    <location>
        <begin position="288"/>
        <end position="377"/>
    </location>
</feature>
<evidence type="ECO:0000256" key="1">
    <source>
        <dbReference type="ARBA" id="ARBA00008361"/>
    </source>
</evidence>
<organism evidence="6 8">
    <name type="scientific">Didymodactylos carnosus</name>
    <dbReference type="NCBI Taxonomy" id="1234261"/>
    <lineage>
        <taxon>Eukaryota</taxon>
        <taxon>Metazoa</taxon>
        <taxon>Spiralia</taxon>
        <taxon>Gnathifera</taxon>
        <taxon>Rotifera</taxon>
        <taxon>Eurotatoria</taxon>
        <taxon>Bdelloidea</taxon>
        <taxon>Philodinida</taxon>
        <taxon>Philodinidae</taxon>
        <taxon>Didymodactylos</taxon>
    </lineage>
</organism>
<dbReference type="InterPro" id="IPR029063">
    <property type="entry name" value="SAM-dependent_MTases_sf"/>
</dbReference>
<name>A0A813XSD8_9BILA</name>
<accession>A0A813XSD8</accession>
<dbReference type="OrthoDB" id="506498at2759"/>
<reference evidence="6" key="1">
    <citation type="submission" date="2021-02" db="EMBL/GenBank/DDBJ databases">
        <authorList>
            <person name="Nowell W R."/>
        </authorList>
    </citation>
    <scope>NUCLEOTIDE SEQUENCE</scope>
</reference>
<comment type="caution">
    <text evidence="6">The sequence shown here is derived from an EMBL/GenBank/DDBJ whole genome shotgun (WGS) entry which is preliminary data.</text>
</comment>
<dbReference type="PANTHER" id="PTHR44942">
    <property type="entry name" value="METHYLTRANSF_11 DOMAIN-CONTAINING PROTEIN"/>
    <property type="match status" value="1"/>
</dbReference>
<dbReference type="SUPFAM" id="SSF53335">
    <property type="entry name" value="S-adenosyl-L-methionine-dependent methyltransferases"/>
    <property type="match status" value="1"/>
</dbReference>
<keyword evidence="2" id="KW-0489">Methyltransferase</keyword>
<keyword evidence="8" id="KW-1185">Reference proteome</keyword>
<evidence type="ECO:0000313" key="6">
    <source>
        <dbReference type="EMBL" id="CAF0869404.1"/>
    </source>
</evidence>
<evidence type="ECO:0000313" key="7">
    <source>
        <dbReference type="EMBL" id="CAF3656835.1"/>
    </source>
</evidence>
<dbReference type="InterPro" id="IPR013216">
    <property type="entry name" value="Methyltransf_11"/>
</dbReference>
<evidence type="ECO:0000256" key="4">
    <source>
        <dbReference type="SAM" id="MobiDB-lite"/>
    </source>
</evidence>
<dbReference type="AlphaFoldDB" id="A0A813XSD8"/>
<feature type="compositionally biased region" description="Acidic residues" evidence="4">
    <location>
        <begin position="12"/>
        <end position="30"/>
    </location>
</feature>
<gene>
    <name evidence="6" type="ORF">GPM918_LOCUS7019</name>
    <name evidence="7" type="ORF">SRO942_LOCUS7019</name>
</gene>
<evidence type="ECO:0000256" key="2">
    <source>
        <dbReference type="ARBA" id="ARBA00022603"/>
    </source>
</evidence>
<dbReference type="InterPro" id="IPR009772">
    <property type="entry name" value="CDC123"/>
</dbReference>
<evidence type="ECO:0000313" key="8">
    <source>
        <dbReference type="Proteomes" id="UP000663829"/>
    </source>
</evidence>
<dbReference type="Pfam" id="PF07065">
    <property type="entry name" value="D123"/>
    <property type="match status" value="1"/>
</dbReference>
<dbReference type="EMBL" id="CAJOBC010001117">
    <property type="protein sequence ID" value="CAF3656835.1"/>
    <property type="molecule type" value="Genomic_DNA"/>
</dbReference>
<dbReference type="EMBL" id="CAJNOQ010001117">
    <property type="protein sequence ID" value="CAF0869404.1"/>
    <property type="molecule type" value="Genomic_DNA"/>
</dbReference>
<dbReference type="GO" id="GO:0008757">
    <property type="term" value="F:S-adenosylmethionine-dependent methyltransferase activity"/>
    <property type="evidence" value="ECO:0007669"/>
    <property type="project" value="InterPro"/>
</dbReference>